<evidence type="ECO:0000259" key="2">
    <source>
        <dbReference type="PROSITE" id="PS50035"/>
    </source>
</evidence>
<dbReference type="SUPFAM" id="SSF52540">
    <property type="entry name" value="P-loop containing nucleoside triphosphate hydrolases"/>
    <property type="match status" value="1"/>
</dbReference>
<dbReference type="GO" id="GO:0003824">
    <property type="term" value="F:catalytic activity"/>
    <property type="evidence" value="ECO:0007669"/>
    <property type="project" value="InterPro"/>
</dbReference>
<feature type="domain" description="PLD phosphodiesterase" evidence="2">
    <location>
        <begin position="110"/>
        <end position="142"/>
    </location>
</feature>
<evidence type="ECO:0000256" key="1">
    <source>
        <dbReference type="SAM" id="Coils"/>
    </source>
</evidence>
<dbReference type="Gene3D" id="3.40.50.300">
    <property type="entry name" value="P-loop containing nucleotide triphosphate hydrolases"/>
    <property type="match status" value="1"/>
</dbReference>
<dbReference type="SUPFAM" id="SSF56024">
    <property type="entry name" value="Phospholipase D/nuclease"/>
    <property type="match status" value="1"/>
</dbReference>
<reference evidence="3 4" key="1">
    <citation type="submission" date="2017-09" db="EMBL/GenBank/DDBJ databases">
        <title>Reassesment of A. cryaerophilus.</title>
        <authorList>
            <person name="Perez-Cataluna A."/>
            <person name="Collado L."/>
            <person name="Salgado O."/>
            <person name="Lefinanco V."/>
            <person name="Figueras M.J."/>
        </authorList>
    </citation>
    <scope>NUCLEOTIDE SEQUENCE [LARGE SCALE GENOMIC DNA]</scope>
    <source>
        <strain evidence="3 4">LMG 9065</strain>
    </source>
</reference>
<dbReference type="InterPro" id="IPR019065">
    <property type="entry name" value="RE_NgoFVII_N"/>
</dbReference>
<comment type="caution">
    <text evidence="3">The sequence shown here is derived from an EMBL/GenBank/DDBJ whole genome shotgun (WGS) entry which is preliminary data.</text>
</comment>
<keyword evidence="1" id="KW-0175">Coiled coil</keyword>
<evidence type="ECO:0000313" key="4">
    <source>
        <dbReference type="Proteomes" id="UP000239151"/>
    </source>
</evidence>
<dbReference type="AlphaFoldDB" id="A0A2S9TD23"/>
<dbReference type="Gene3D" id="3.30.870.10">
    <property type="entry name" value="Endonuclease Chain A"/>
    <property type="match status" value="1"/>
</dbReference>
<dbReference type="Pfam" id="PF09565">
    <property type="entry name" value="RE_NgoFVII"/>
    <property type="match status" value="1"/>
</dbReference>
<dbReference type="CDD" id="cd09117">
    <property type="entry name" value="PLDc_Bfil_DEXD_like"/>
    <property type="match status" value="1"/>
</dbReference>
<dbReference type="EMBL" id="NXGI01000017">
    <property type="protein sequence ID" value="PRM96730.1"/>
    <property type="molecule type" value="Genomic_DNA"/>
</dbReference>
<sequence length="697" mass="81278">MTSLFSSNNQVKYLNIIYNDEVYTGNIENLFDNKEFNSLSVCTFVSSIKYFFNKVNDFDKIELLLGIEDGENAQKFLFDPNYTSSFFSNLDKKTLTKILNNDVSIRFTSTGTTIHSKIYILKNLKTNNTRVIFGSANFSTKAFGGDRQFEELVVYDSLYNSKIVDIFLQRYEDIKKHTNDFIPDIIRKKAKDEEKIIILNAEDSLDILQDRLKNAQIGVVLPEDLSKNIESTKKVIVNQEENLKKELKSIEQTKTVIEIVTKATKGITTFITPAQFIKNKEQLITKVLKPQTIIKEFKDSRMNLVYSPLENHFYIKSEESEDNTLEQFTKECDKTIIKEKLELLDKFINVYTKYTMNKEEATKKRIFEAILYAFTSPCIWKIRENIMWQQGRDESKSAVPLFMLIAGQSQSGKTHLLKFISQIMGNLGNYYHFSKSSKLSSMSEINPQTIYNFFEEENLMPIFIDEIIKDYFSSNSSSTSSYMGEGFIKKLTNAKDGKYPCMIASSNTDFSANSQVMRRIYYIQLNNPFDVSKKSEMDDIFTTLLHDFGNDLYKDFLFKLEQKLNSGYEIDTNDILKPSREVFKEYFKILDMPIPSYFSEERIDDYYIRGQQMWRDLYDMKYDGFKEDKKTNTILLNDEIVFGIKLNSNGTKKELLQYLPIGVLVEEKGIVKLNHKNFFDFIKQNSRNIGFFQKIFS</sequence>
<dbReference type="InterPro" id="IPR001736">
    <property type="entry name" value="PLipase_D/transphosphatidylase"/>
</dbReference>
<accession>A0A2S9TD23</accession>
<organism evidence="3 4">
    <name type="scientific">Aliarcobacter cryaerophilus</name>
    <dbReference type="NCBI Taxonomy" id="28198"/>
    <lineage>
        <taxon>Bacteria</taxon>
        <taxon>Pseudomonadati</taxon>
        <taxon>Campylobacterota</taxon>
        <taxon>Epsilonproteobacteria</taxon>
        <taxon>Campylobacterales</taxon>
        <taxon>Arcobacteraceae</taxon>
        <taxon>Aliarcobacter</taxon>
    </lineage>
</organism>
<gene>
    <name evidence="3" type="ORF">CJ670_08175</name>
</gene>
<dbReference type="GO" id="GO:0006793">
    <property type="term" value="P:phosphorus metabolic process"/>
    <property type="evidence" value="ECO:0007669"/>
    <property type="project" value="UniProtKB-ARBA"/>
</dbReference>
<name>A0A2S9TD23_9BACT</name>
<dbReference type="InterPro" id="IPR027417">
    <property type="entry name" value="P-loop_NTPase"/>
</dbReference>
<dbReference type="PROSITE" id="PS50035">
    <property type="entry name" value="PLD"/>
    <property type="match status" value="1"/>
</dbReference>
<evidence type="ECO:0000313" key="3">
    <source>
        <dbReference type="EMBL" id="PRM96730.1"/>
    </source>
</evidence>
<dbReference type="Proteomes" id="UP000239151">
    <property type="component" value="Unassembled WGS sequence"/>
</dbReference>
<feature type="coiled-coil region" evidence="1">
    <location>
        <begin position="198"/>
        <end position="253"/>
    </location>
</feature>
<protein>
    <recommendedName>
        <fullName evidence="2">PLD phosphodiesterase domain-containing protein</fullName>
    </recommendedName>
</protein>
<proteinExistence type="predicted"/>